<dbReference type="GeneID" id="27674899"/>
<keyword evidence="2" id="KW-1185">Reference proteome</keyword>
<sequence length="252" mass="28871">MSSLPPGWTEERLQTITEDDLRQIPEEHIRQIDLDLIPFDNVRAHTIISFAKLFEEQRLSRERKGMPPAPPKDIFKIADDAVVQVVEENGFDDFGFITFRTDYSDDERWDKWDAEYDRRTDLSIERSAGGQKIMDKCLMPRFEDPELHGATHQQIQQSYYGYLETEGVAPGLDVGLCLLADTAAVESMNSDLPWVYALDMNFDHSSEVEEGEYPGYFRVAVDSVIPELYPMLTAMPPAELWAQGDEIWQSAV</sequence>
<evidence type="ECO:0000313" key="2">
    <source>
        <dbReference type="Proteomes" id="UP000030143"/>
    </source>
</evidence>
<gene>
    <name evidence="1" type="ORF">PEX2_022050</name>
</gene>
<organism evidence="1 2">
    <name type="scientific">Penicillium expansum</name>
    <name type="common">Blue mold rot fungus</name>
    <dbReference type="NCBI Taxonomy" id="27334"/>
    <lineage>
        <taxon>Eukaryota</taxon>
        <taxon>Fungi</taxon>
        <taxon>Dikarya</taxon>
        <taxon>Ascomycota</taxon>
        <taxon>Pezizomycotina</taxon>
        <taxon>Eurotiomycetes</taxon>
        <taxon>Eurotiomycetidae</taxon>
        <taxon>Eurotiales</taxon>
        <taxon>Aspergillaceae</taxon>
        <taxon>Penicillium</taxon>
    </lineage>
</organism>
<reference evidence="1 2" key="1">
    <citation type="journal article" date="2015" name="Mol. Plant Microbe Interact.">
        <title>Genome, transcriptome, and functional analyses of Penicillium expansum provide new insights into secondary metabolism and pathogenicity.</title>
        <authorList>
            <person name="Ballester A.R."/>
            <person name="Marcet-Houben M."/>
            <person name="Levin E."/>
            <person name="Sela N."/>
            <person name="Selma-Lazaro C."/>
            <person name="Carmona L."/>
            <person name="Wisniewski M."/>
            <person name="Droby S."/>
            <person name="Gonzalez-Candelas L."/>
            <person name="Gabaldon T."/>
        </authorList>
    </citation>
    <scope>NUCLEOTIDE SEQUENCE [LARGE SCALE GENOMIC DNA]</scope>
    <source>
        <strain evidence="1 2">MD-8</strain>
    </source>
</reference>
<dbReference type="PhylomeDB" id="A0A0A2J175"/>
<evidence type="ECO:0000313" key="1">
    <source>
        <dbReference type="EMBL" id="KGO57762.1"/>
    </source>
</evidence>
<protein>
    <submittedName>
        <fullName evidence="1">Uncharacterized protein</fullName>
    </submittedName>
</protein>
<dbReference type="STRING" id="27334.A0A0A2J175"/>
<name>A0A0A2J175_PENEN</name>
<dbReference type="AlphaFoldDB" id="A0A0A2J175"/>
<dbReference type="Proteomes" id="UP000030143">
    <property type="component" value="Unassembled WGS sequence"/>
</dbReference>
<accession>A0A0A2J175</accession>
<proteinExistence type="predicted"/>
<dbReference type="HOGENOM" id="CLU_095037_0_0_1"/>
<dbReference type="OrthoDB" id="4869816at2759"/>
<dbReference type="EMBL" id="JQFZ01000138">
    <property type="protein sequence ID" value="KGO57762.1"/>
    <property type="molecule type" value="Genomic_DNA"/>
</dbReference>
<comment type="caution">
    <text evidence="1">The sequence shown here is derived from an EMBL/GenBank/DDBJ whole genome shotgun (WGS) entry which is preliminary data.</text>
</comment>
<dbReference type="VEuPathDB" id="FungiDB:PEXP_011130"/>
<dbReference type="RefSeq" id="XP_016599390.1">
    <property type="nucleotide sequence ID" value="XM_016739480.1"/>
</dbReference>